<comment type="caution">
    <text evidence="2">The sequence shown here is derived from an EMBL/GenBank/DDBJ whole genome shotgun (WGS) entry which is preliminary data.</text>
</comment>
<dbReference type="EMBL" id="BBSC01000001">
    <property type="protein sequence ID" value="GAM73027.1"/>
    <property type="molecule type" value="Genomic_DNA"/>
</dbReference>
<evidence type="ECO:0000259" key="1">
    <source>
        <dbReference type="SMART" id="SM00062"/>
    </source>
</evidence>
<sequence>MVDLIKILSLKTGLDVTFINGFTWKQLVENFRAGQLDVLHPVSNNQSNRELGNLSRPLARFDFALAQLGDDYTELEQLKGKKLGVLSGWSIIEPLKRAFPEIQFQEFDELHEALLALEKGELDAVIDLEVILSRVKKQRFLKRTQLQTIALPKGFEDFDSFHLVIDKSNPALLALLDLALSDVSREERAFLSKKWLEQESNSGIVPHEFCSRQPKMRI</sequence>
<accession>A0A0B8Q7W5</accession>
<reference evidence="2 3" key="2">
    <citation type="submission" date="2015-01" db="EMBL/GenBank/DDBJ databases">
        <authorList>
            <consortium name="NBRP consortium"/>
            <person name="Sawabe T."/>
            <person name="Meirelles P."/>
            <person name="Feng G."/>
            <person name="Sayaka M."/>
            <person name="Hattori M."/>
            <person name="Ohkuma M."/>
        </authorList>
    </citation>
    <scope>NUCLEOTIDE SEQUENCE [LARGE SCALE GENOMIC DNA]</scope>
    <source>
        <strain evidence="3">JCM 19241</strain>
    </source>
</reference>
<dbReference type="InterPro" id="IPR001638">
    <property type="entry name" value="Solute-binding_3/MltF_N"/>
</dbReference>
<proteinExistence type="predicted"/>
<gene>
    <name evidence="2" type="ORF">JCM19241_2482</name>
</gene>
<evidence type="ECO:0000313" key="2">
    <source>
        <dbReference type="EMBL" id="GAM73027.1"/>
    </source>
</evidence>
<name>A0A0B8Q7W5_9VIBR</name>
<evidence type="ECO:0000313" key="3">
    <source>
        <dbReference type="Proteomes" id="UP000031666"/>
    </source>
</evidence>
<organism evidence="2 3">
    <name type="scientific">Vibrio ishigakensis</name>
    <dbReference type="NCBI Taxonomy" id="1481914"/>
    <lineage>
        <taxon>Bacteria</taxon>
        <taxon>Pseudomonadati</taxon>
        <taxon>Pseudomonadota</taxon>
        <taxon>Gammaproteobacteria</taxon>
        <taxon>Vibrionales</taxon>
        <taxon>Vibrionaceae</taxon>
        <taxon>Vibrio</taxon>
    </lineage>
</organism>
<dbReference type="SUPFAM" id="SSF53850">
    <property type="entry name" value="Periplasmic binding protein-like II"/>
    <property type="match status" value="1"/>
</dbReference>
<feature type="domain" description="Solute-binding protein family 3/N-terminal" evidence="1">
    <location>
        <begin position="1"/>
        <end position="199"/>
    </location>
</feature>
<reference evidence="2 3" key="1">
    <citation type="submission" date="2015-01" db="EMBL/GenBank/DDBJ databases">
        <title>Vibrio sp. C94 JCM 19241 whole genome shotgun sequence.</title>
        <authorList>
            <person name="Sawabe T."/>
            <person name="Meirelles P."/>
            <person name="Feng G."/>
            <person name="Sayaka M."/>
            <person name="Hattori M."/>
            <person name="Ohkuma M."/>
        </authorList>
    </citation>
    <scope>NUCLEOTIDE SEQUENCE [LARGE SCALE GENOMIC DNA]</scope>
    <source>
        <strain evidence="3">JCM 19241</strain>
    </source>
</reference>
<dbReference type="CDD" id="cd01007">
    <property type="entry name" value="PBP2_BvgS_HisK_like"/>
    <property type="match status" value="1"/>
</dbReference>
<dbReference type="SMART" id="SM00062">
    <property type="entry name" value="PBPb"/>
    <property type="match status" value="1"/>
</dbReference>
<protein>
    <submittedName>
        <fullName evidence="2">ABC-type amino acid transport</fullName>
    </submittedName>
</protein>
<dbReference type="AlphaFoldDB" id="A0A0B8Q7W5"/>
<dbReference type="Proteomes" id="UP000031666">
    <property type="component" value="Unassembled WGS sequence"/>
</dbReference>
<dbReference type="STRING" id="1481914.JCM19241_2482"/>
<dbReference type="Gene3D" id="3.40.190.10">
    <property type="entry name" value="Periplasmic binding protein-like II"/>
    <property type="match status" value="2"/>
</dbReference>